<dbReference type="SMART" id="SM00382">
    <property type="entry name" value="AAA"/>
    <property type="match status" value="1"/>
</dbReference>
<dbReference type="STRING" id="1433126.BN938_1209"/>
<sequence length="222" mass="24589">MNNVVHIEKALIYASSKLNSPILSDVSLTIGEGELLYLVGRVGSGKSSLMKTIYGELPLRVGKGVVCGFDLRKITSKNLYKFRRHIGVVFQEYNLMAGMSVYENLEFVLRATEWKNKRAINRRIEEVLNTVSMADKAHRLPSEVSGGERQRVCIARAILSSPRLIIADEPTGNLDPAAASEIISLFHTIVDQGCSVILSTHNSENVRLFPSRVVRCADGFLI</sequence>
<dbReference type="PANTHER" id="PTHR24220:SF470">
    <property type="entry name" value="CELL DIVISION ATP-BINDING PROTEIN FTSE"/>
    <property type="match status" value="1"/>
</dbReference>
<evidence type="ECO:0000256" key="1">
    <source>
        <dbReference type="ARBA" id="ARBA00022741"/>
    </source>
</evidence>
<dbReference type="InterPro" id="IPR017871">
    <property type="entry name" value="ABC_transporter-like_CS"/>
</dbReference>
<dbReference type="InterPro" id="IPR015854">
    <property type="entry name" value="ABC_transpr_LolD-like"/>
</dbReference>
<dbReference type="GO" id="GO:0016887">
    <property type="term" value="F:ATP hydrolysis activity"/>
    <property type="evidence" value="ECO:0007669"/>
    <property type="project" value="InterPro"/>
</dbReference>
<dbReference type="Gene3D" id="3.40.50.300">
    <property type="entry name" value="P-loop containing nucleotide triphosphate hydrolases"/>
    <property type="match status" value="1"/>
</dbReference>
<dbReference type="InterPro" id="IPR027417">
    <property type="entry name" value="P-loop_NTPase"/>
</dbReference>
<gene>
    <name evidence="4" type="ORF">BN938_1209</name>
</gene>
<organism evidence="4 5">
    <name type="scientific">Mucinivorans hirudinis</name>
    <dbReference type="NCBI Taxonomy" id="1433126"/>
    <lineage>
        <taxon>Bacteria</taxon>
        <taxon>Pseudomonadati</taxon>
        <taxon>Bacteroidota</taxon>
        <taxon>Bacteroidia</taxon>
        <taxon>Bacteroidales</taxon>
        <taxon>Rikenellaceae</taxon>
        <taxon>Mucinivorans</taxon>
    </lineage>
</organism>
<reference evidence="4 5" key="1">
    <citation type="journal article" date="2015" name="Genome Announc.">
        <title>Complete Genome Sequence of the Novel Leech Symbiont Mucinivorans hirudinis M3T.</title>
        <authorList>
            <person name="Nelson M.C."/>
            <person name="Bomar L."/>
            <person name="Graf J."/>
        </authorList>
    </citation>
    <scope>NUCLEOTIDE SEQUENCE [LARGE SCALE GENOMIC DNA]</scope>
    <source>
        <strain evidence="5">M3</strain>
    </source>
</reference>
<name>A0A060RBZ9_9BACT</name>
<keyword evidence="1" id="KW-0547">Nucleotide-binding</keyword>
<dbReference type="EMBL" id="HG934468">
    <property type="protein sequence ID" value="CDN31303.1"/>
    <property type="molecule type" value="Genomic_DNA"/>
</dbReference>
<proteinExistence type="predicted"/>
<feature type="domain" description="ABC transporter" evidence="3">
    <location>
        <begin position="5"/>
        <end position="222"/>
    </location>
</feature>
<dbReference type="AlphaFoldDB" id="A0A060RBZ9"/>
<protein>
    <submittedName>
        <fullName evidence="4">Cell division transporter FtsE</fullName>
    </submittedName>
</protein>
<dbReference type="HOGENOM" id="CLU_000604_1_22_10"/>
<evidence type="ECO:0000259" key="3">
    <source>
        <dbReference type="PROSITE" id="PS50893"/>
    </source>
</evidence>
<dbReference type="Proteomes" id="UP000027616">
    <property type="component" value="Chromosome I"/>
</dbReference>
<accession>A0A060RBZ9</accession>
<keyword evidence="4" id="KW-0131">Cell cycle</keyword>
<evidence type="ECO:0000313" key="4">
    <source>
        <dbReference type="EMBL" id="CDN31303.1"/>
    </source>
</evidence>
<dbReference type="InterPro" id="IPR003593">
    <property type="entry name" value="AAA+_ATPase"/>
</dbReference>
<dbReference type="eggNOG" id="COG2884">
    <property type="taxonomic scope" value="Bacteria"/>
</dbReference>
<keyword evidence="5" id="KW-1185">Reference proteome</keyword>
<keyword evidence="4" id="KW-0132">Cell division</keyword>
<dbReference type="GO" id="GO:0005886">
    <property type="term" value="C:plasma membrane"/>
    <property type="evidence" value="ECO:0007669"/>
    <property type="project" value="TreeGrafter"/>
</dbReference>
<dbReference type="Pfam" id="PF00005">
    <property type="entry name" value="ABC_tran"/>
    <property type="match status" value="1"/>
</dbReference>
<dbReference type="KEGG" id="rbc:BN938_1209"/>
<dbReference type="PROSITE" id="PS50893">
    <property type="entry name" value="ABC_TRANSPORTER_2"/>
    <property type="match status" value="1"/>
</dbReference>
<dbReference type="OrthoDB" id="9802264at2"/>
<keyword evidence="2" id="KW-0067">ATP-binding</keyword>
<dbReference type="SUPFAM" id="SSF52540">
    <property type="entry name" value="P-loop containing nucleoside triphosphate hydrolases"/>
    <property type="match status" value="1"/>
</dbReference>
<dbReference type="InterPro" id="IPR003439">
    <property type="entry name" value="ABC_transporter-like_ATP-bd"/>
</dbReference>
<dbReference type="GO" id="GO:0005524">
    <property type="term" value="F:ATP binding"/>
    <property type="evidence" value="ECO:0007669"/>
    <property type="project" value="UniProtKB-KW"/>
</dbReference>
<evidence type="ECO:0000256" key="2">
    <source>
        <dbReference type="ARBA" id="ARBA00022840"/>
    </source>
</evidence>
<dbReference type="GO" id="GO:0022857">
    <property type="term" value="F:transmembrane transporter activity"/>
    <property type="evidence" value="ECO:0007669"/>
    <property type="project" value="TreeGrafter"/>
</dbReference>
<dbReference type="PANTHER" id="PTHR24220">
    <property type="entry name" value="IMPORT ATP-BINDING PROTEIN"/>
    <property type="match status" value="1"/>
</dbReference>
<evidence type="ECO:0000313" key="5">
    <source>
        <dbReference type="Proteomes" id="UP000027616"/>
    </source>
</evidence>
<dbReference type="GO" id="GO:0051301">
    <property type="term" value="P:cell division"/>
    <property type="evidence" value="ECO:0007669"/>
    <property type="project" value="UniProtKB-KW"/>
</dbReference>
<dbReference type="PROSITE" id="PS00211">
    <property type="entry name" value="ABC_TRANSPORTER_1"/>
    <property type="match status" value="1"/>
</dbReference>